<feature type="region of interest" description="Disordered" evidence="1">
    <location>
        <begin position="90"/>
        <end position="162"/>
    </location>
</feature>
<sequence>MASVQIQPKHNEVCQKQSHHTKLGQKICDMTNKAFKGHGNTNTNTNTNVSSKTETHCFTETQASQNLTDQGETKAEITLLVVQARITQTNANHPPGQPAYPRGTTTTCFGNHTRKNREQTNRKDKNFFRRIKEGVSGHNNNNGHDSSSDSDSDKENCRTKKN</sequence>
<accession>A0AAE1J368</accession>
<proteinExistence type="predicted"/>
<reference evidence="2" key="1">
    <citation type="submission" date="2023-10" db="EMBL/GenBank/DDBJ databases">
        <title>Chromosome-level genome of the transformable northern wattle, Acacia crassicarpa.</title>
        <authorList>
            <person name="Massaro I."/>
            <person name="Sinha N.R."/>
            <person name="Poethig S."/>
            <person name="Leichty A.R."/>
        </authorList>
    </citation>
    <scope>NUCLEOTIDE SEQUENCE</scope>
    <source>
        <strain evidence="2">Acra3RX</strain>
        <tissue evidence="2">Leaf</tissue>
    </source>
</reference>
<feature type="compositionally biased region" description="Basic and acidic residues" evidence="1">
    <location>
        <begin position="116"/>
        <end position="135"/>
    </location>
</feature>
<dbReference type="Proteomes" id="UP001293593">
    <property type="component" value="Unassembled WGS sequence"/>
</dbReference>
<dbReference type="AlphaFoldDB" id="A0AAE1J368"/>
<evidence type="ECO:0000256" key="1">
    <source>
        <dbReference type="SAM" id="MobiDB-lite"/>
    </source>
</evidence>
<name>A0AAE1J368_9FABA</name>
<gene>
    <name evidence="2" type="ORF">QN277_028374</name>
</gene>
<organism evidence="2 3">
    <name type="scientific">Acacia crassicarpa</name>
    <name type="common">northern wattle</name>
    <dbReference type="NCBI Taxonomy" id="499986"/>
    <lineage>
        <taxon>Eukaryota</taxon>
        <taxon>Viridiplantae</taxon>
        <taxon>Streptophyta</taxon>
        <taxon>Embryophyta</taxon>
        <taxon>Tracheophyta</taxon>
        <taxon>Spermatophyta</taxon>
        <taxon>Magnoliopsida</taxon>
        <taxon>eudicotyledons</taxon>
        <taxon>Gunneridae</taxon>
        <taxon>Pentapetalae</taxon>
        <taxon>rosids</taxon>
        <taxon>fabids</taxon>
        <taxon>Fabales</taxon>
        <taxon>Fabaceae</taxon>
        <taxon>Caesalpinioideae</taxon>
        <taxon>mimosoid clade</taxon>
        <taxon>Acacieae</taxon>
        <taxon>Acacia</taxon>
    </lineage>
</organism>
<comment type="caution">
    <text evidence="2">The sequence shown here is derived from an EMBL/GenBank/DDBJ whole genome shotgun (WGS) entry which is preliminary data.</text>
</comment>
<evidence type="ECO:0000313" key="2">
    <source>
        <dbReference type="EMBL" id="KAK4262875.1"/>
    </source>
</evidence>
<evidence type="ECO:0000313" key="3">
    <source>
        <dbReference type="Proteomes" id="UP001293593"/>
    </source>
</evidence>
<protein>
    <submittedName>
        <fullName evidence="2">Uncharacterized protein</fullName>
    </submittedName>
</protein>
<feature type="compositionally biased region" description="Basic and acidic residues" evidence="1">
    <location>
        <begin position="151"/>
        <end position="162"/>
    </location>
</feature>
<keyword evidence="3" id="KW-1185">Reference proteome</keyword>
<dbReference type="EMBL" id="JAWXYG010000009">
    <property type="protein sequence ID" value="KAK4262875.1"/>
    <property type="molecule type" value="Genomic_DNA"/>
</dbReference>
<feature type="compositionally biased region" description="Low complexity" evidence="1">
    <location>
        <begin position="136"/>
        <end position="145"/>
    </location>
</feature>